<gene>
    <name evidence="2" type="ORF">H920_13610</name>
</gene>
<sequence length="85" mass="9993">MIEMQRIDNKDKERKRHPKTEPENLLEHCQVLGASRKKKEMGKSIKDDVLNDDIIMKATRSKKSLEAQESKFELDPNENEMKEPI</sequence>
<feature type="compositionally biased region" description="Basic and acidic residues" evidence="1">
    <location>
        <begin position="1"/>
        <end position="12"/>
    </location>
</feature>
<reference evidence="2 3" key="1">
    <citation type="submission" date="2013-11" db="EMBL/GenBank/DDBJ databases">
        <title>The Damaraland mole rat (Fukomys damarensis) genome and evolution of African mole rats.</title>
        <authorList>
            <person name="Gladyshev V.N."/>
            <person name="Fang X."/>
        </authorList>
    </citation>
    <scope>NUCLEOTIDE SEQUENCE [LARGE SCALE GENOMIC DNA]</scope>
    <source>
        <tissue evidence="2">Liver</tissue>
    </source>
</reference>
<dbReference type="EMBL" id="KN123459">
    <property type="protein sequence ID" value="KFO24993.1"/>
    <property type="molecule type" value="Genomic_DNA"/>
</dbReference>
<evidence type="ECO:0000313" key="3">
    <source>
        <dbReference type="Proteomes" id="UP000028990"/>
    </source>
</evidence>
<name>A0A091D3A7_FUKDA</name>
<dbReference type="Proteomes" id="UP000028990">
    <property type="component" value="Unassembled WGS sequence"/>
</dbReference>
<organism evidence="2 3">
    <name type="scientific">Fukomys damarensis</name>
    <name type="common">Damaraland mole rat</name>
    <name type="synonym">Cryptomys damarensis</name>
    <dbReference type="NCBI Taxonomy" id="885580"/>
    <lineage>
        <taxon>Eukaryota</taxon>
        <taxon>Metazoa</taxon>
        <taxon>Chordata</taxon>
        <taxon>Craniata</taxon>
        <taxon>Vertebrata</taxon>
        <taxon>Euteleostomi</taxon>
        <taxon>Mammalia</taxon>
        <taxon>Eutheria</taxon>
        <taxon>Euarchontoglires</taxon>
        <taxon>Glires</taxon>
        <taxon>Rodentia</taxon>
        <taxon>Hystricomorpha</taxon>
        <taxon>Bathyergidae</taxon>
        <taxon>Fukomys</taxon>
    </lineage>
</organism>
<evidence type="ECO:0000313" key="2">
    <source>
        <dbReference type="EMBL" id="KFO24993.1"/>
    </source>
</evidence>
<protein>
    <submittedName>
        <fullName evidence="2">Uncharacterized protein</fullName>
    </submittedName>
</protein>
<feature type="compositionally biased region" description="Basic and acidic residues" evidence="1">
    <location>
        <begin position="63"/>
        <end position="85"/>
    </location>
</feature>
<feature type="region of interest" description="Disordered" evidence="1">
    <location>
        <begin position="61"/>
        <end position="85"/>
    </location>
</feature>
<proteinExistence type="predicted"/>
<evidence type="ECO:0000256" key="1">
    <source>
        <dbReference type="SAM" id="MobiDB-lite"/>
    </source>
</evidence>
<feature type="region of interest" description="Disordered" evidence="1">
    <location>
        <begin position="1"/>
        <end position="22"/>
    </location>
</feature>
<dbReference type="AlphaFoldDB" id="A0A091D3A7"/>
<accession>A0A091D3A7</accession>
<keyword evidence="3" id="KW-1185">Reference proteome</keyword>